<dbReference type="Pfam" id="PF03719">
    <property type="entry name" value="Ribosomal_S5_C"/>
    <property type="match status" value="1"/>
</dbReference>
<reference evidence="11 12" key="1">
    <citation type="journal article" date="2023" name="bioRxiv">
        <title>Conserved and derived expression patterns and positive selection on dental genes reveal complex evolutionary context of ever-growing rodent molars.</title>
        <authorList>
            <person name="Calamari Z.T."/>
            <person name="Song A."/>
            <person name="Cohen E."/>
            <person name="Akter M."/>
            <person name="Roy R.D."/>
            <person name="Hallikas O."/>
            <person name="Christensen M.M."/>
            <person name="Li P."/>
            <person name="Marangoni P."/>
            <person name="Jernvall J."/>
            <person name="Klein O.D."/>
        </authorList>
    </citation>
    <scope>NUCLEOTIDE SEQUENCE [LARGE SCALE GENOMIC DNA]</scope>
    <source>
        <strain evidence="11">V071</strain>
    </source>
</reference>
<dbReference type="GO" id="GO:0006412">
    <property type="term" value="P:translation"/>
    <property type="evidence" value="ECO:0007669"/>
    <property type="project" value="InterPro"/>
</dbReference>
<evidence type="ECO:0000256" key="2">
    <source>
        <dbReference type="ARBA" id="ARBA00022980"/>
    </source>
</evidence>
<dbReference type="Proteomes" id="UP001488838">
    <property type="component" value="Unassembled WGS sequence"/>
</dbReference>
<dbReference type="Pfam" id="PF00333">
    <property type="entry name" value="Ribosomal_S5"/>
    <property type="match status" value="1"/>
</dbReference>
<gene>
    <name evidence="11" type="ORF">U0070_003724</name>
</gene>
<dbReference type="Gene3D" id="3.30.230.10">
    <property type="match status" value="1"/>
</dbReference>
<evidence type="ECO:0000313" key="11">
    <source>
        <dbReference type="EMBL" id="KAK7821683.1"/>
    </source>
</evidence>
<dbReference type="Gene3D" id="3.30.160.20">
    <property type="match status" value="1"/>
</dbReference>
<dbReference type="InterPro" id="IPR020568">
    <property type="entry name" value="Ribosomal_Su5_D2-typ_SF"/>
</dbReference>
<dbReference type="EMBL" id="JBBHLL010000063">
    <property type="protein sequence ID" value="KAK7821683.1"/>
    <property type="molecule type" value="Genomic_DNA"/>
</dbReference>
<dbReference type="AlphaFoldDB" id="A0AAW0J565"/>
<comment type="function">
    <text evidence="4">Component of the ribosome, a large ribonucleoprotein complex responsible for the synthesis of proteins in the cell. The small ribosomal subunit (SSU) binds messenger RNAs (mRNAs) and translates the encoded message by selecting cognate aminoacyl-transfer RNA (tRNA) molecules. The large subunit (LSU) contains the ribosomal catalytic site termed the peptidyl transferase center (PTC), which catalyzes the formation of peptide bonds, thereby polymerizing the amino acids delivered by tRNAs into a polypeptide chain. The nascent polypeptides leave the ribosome through a tunnel in the LSU and interact with protein factors that function in enzymatic processing, targeting, and the membrane insertion of nascent chains at the exit of the ribosomal tunnel. Plays a role in the assembly and function of the 40S ribosomal subunit. Mutations in this protein affects the control of translational fidelity. Involved in nucleolar processing of pre-18S ribosomal RNA and ribosome assembly.</text>
</comment>
<evidence type="ECO:0000256" key="5">
    <source>
        <dbReference type="ARBA" id="ARBA00035255"/>
    </source>
</evidence>
<proteinExistence type="inferred from homology"/>
<dbReference type="FunFam" id="3.30.230.10:FF:000004">
    <property type="entry name" value="40S ribosomal protein S2"/>
    <property type="match status" value="1"/>
</dbReference>
<dbReference type="SUPFAM" id="SSF54768">
    <property type="entry name" value="dsRNA-binding domain-like"/>
    <property type="match status" value="1"/>
</dbReference>
<evidence type="ECO:0000256" key="4">
    <source>
        <dbReference type="ARBA" id="ARBA00033723"/>
    </source>
</evidence>
<accession>A0AAW0J565</accession>
<dbReference type="PROSITE" id="PS50881">
    <property type="entry name" value="S5_DSRBD"/>
    <property type="match status" value="1"/>
</dbReference>
<organism evidence="11 12">
    <name type="scientific">Myodes glareolus</name>
    <name type="common">Bank vole</name>
    <name type="synonym">Clethrionomys glareolus</name>
    <dbReference type="NCBI Taxonomy" id="447135"/>
    <lineage>
        <taxon>Eukaryota</taxon>
        <taxon>Metazoa</taxon>
        <taxon>Chordata</taxon>
        <taxon>Craniata</taxon>
        <taxon>Vertebrata</taxon>
        <taxon>Euteleostomi</taxon>
        <taxon>Mammalia</taxon>
        <taxon>Eutheria</taxon>
        <taxon>Euarchontoglires</taxon>
        <taxon>Glires</taxon>
        <taxon>Rodentia</taxon>
        <taxon>Myomorpha</taxon>
        <taxon>Muroidea</taxon>
        <taxon>Cricetidae</taxon>
        <taxon>Arvicolinae</taxon>
        <taxon>Myodes</taxon>
    </lineage>
</organism>
<evidence type="ECO:0000256" key="6">
    <source>
        <dbReference type="ARBA" id="ARBA00035407"/>
    </source>
</evidence>
<evidence type="ECO:0000256" key="9">
    <source>
        <dbReference type="RuleBase" id="RU003823"/>
    </source>
</evidence>
<keyword evidence="2 8" id="KW-0689">Ribosomal protein</keyword>
<dbReference type="InterPro" id="IPR014721">
    <property type="entry name" value="Ribsml_uS5_D2-typ_fold_subgr"/>
</dbReference>
<feature type="domain" description="S5 DRBM" evidence="10">
    <location>
        <begin position="27"/>
        <end position="90"/>
    </location>
</feature>
<dbReference type="InterPro" id="IPR000851">
    <property type="entry name" value="Ribosomal_uS5"/>
</dbReference>
<protein>
    <recommendedName>
        <fullName evidence="5">Small ribosomal subunit protein uS5</fullName>
    </recommendedName>
    <alternativeName>
        <fullName evidence="6">40S ribosomal protein S2</fullName>
    </alternativeName>
</protein>
<keyword evidence="3 8" id="KW-0687">Ribonucleoprotein</keyword>
<dbReference type="GO" id="GO:0003723">
    <property type="term" value="F:RNA binding"/>
    <property type="evidence" value="ECO:0007669"/>
    <property type="project" value="InterPro"/>
</dbReference>
<dbReference type="GO" id="GO:0003735">
    <property type="term" value="F:structural constituent of ribosome"/>
    <property type="evidence" value="ECO:0007669"/>
    <property type="project" value="UniProtKB-UniRule"/>
</dbReference>
<evidence type="ECO:0000256" key="8">
    <source>
        <dbReference type="PROSITE-ProRule" id="PRU00268"/>
    </source>
</evidence>
<dbReference type="InterPro" id="IPR005324">
    <property type="entry name" value="Ribosomal_uS5_C"/>
</dbReference>
<evidence type="ECO:0000259" key="10">
    <source>
        <dbReference type="PROSITE" id="PS50881"/>
    </source>
</evidence>
<dbReference type="GO" id="GO:0022627">
    <property type="term" value="C:cytosolic small ribosomal subunit"/>
    <property type="evidence" value="ECO:0007669"/>
    <property type="project" value="TreeGrafter"/>
</dbReference>
<dbReference type="PANTHER" id="PTHR13718:SF120">
    <property type="entry name" value="40S RIBOSOMAL PROTEIN S2"/>
    <property type="match status" value="1"/>
</dbReference>
<evidence type="ECO:0000256" key="3">
    <source>
        <dbReference type="ARBA" id="ARBA00023274"/>
    </source>
</evidence>
<comment type="similarity">
    <text evidence="1 9">Belongs to the universal ribosomal protein uS5 family.</text>
</comment>
<dbReference type="InterPro" id="IPR013810">
    <property type="entry name" value="Ribosomal_uS5_N"/>
</dbReference>
<evidence type="ECO:0000313" key="12">
    <source>
        <dbReference type="Proteomes" id="UP001488838"/>
    </source>
</evidence>
<evidence type="ECO:0000256" key="7">
    <source>
        <dbReference type="ARBA" id="ARBA00046587"/>
    </source>
</evidence>
<sequence>MEPATRSDMLNLSRNLRLLIFFLGASLKDEVLKVMPVQKQIQGDKWTKFKAFVTIGDYSGHVDLSVKCSKKVATAIRGVIILDKLSIVPVWKGYWENKMSKPTLFCANWGNKIGKPHTLSCKVTGHCGSVLVRLIPAPKDTGIVSTLVPKKLLVMASTDDCYTSARGCTATLDNFAKATLYAISKTSGKRLCSPSLLIRNSLSIL</sequence>
<dbReference type="FunFam" id="3.30.160.20:FF:000133">
    <property type="entry name" value="40S ribosomal protein S2"/>
    <property type="match status" value="1"/>
</dbReference>
<dbReference type="PANTHER" id="PTHR13718">
    <property type="entry name" value="RIBOSOMAL S SUBUNIT"/>
    <property type="match status" value="1"/>
</dbReference>
<name>A0AAW0J565_MYOGA</name>
<keyword evidence="12" id="KW-1185">Reference proteome</keyword>
<evidence type="ECO:0000256" key="1">
    <source>
        <dbReference type="ARBA" id="ARBA00008945"/>
    </source>
</evidence>
<dbReference type="SUPFAM" id="SSF54211">
    <property type="entry name" value="Ribosomal protein S5 domain 2-like"/>
    <property type="match status" value="1"/>
</dbReference>
<comment type="subunit">
    <text evidence="7">Component of the small ribosomal subunit. Interacts with zinc finger protein ZNF277 (via zinc-finger domains); the interaction is direct; the interaction is extra-ribosomal. Interaction with ZNF277 competes with the binding of RPS2 to protein arginine methyltransferase PRMT3.</text>
</comment>
<comment type="caution">
    <text evidence="11">The sequence shown here is derived from an EMBL/GenBank/DDBJ whole genome shotgun (WGS) entry which is preliminary data.</text>
</comment>